<comment type="caution">
    <text evidence="9">The sequence shown here is derived from an EMBL/GenBank/DDBJ whole genome shotgun (WGS) entry which is preliminary data.</text>
</comment>
<dbReference type="PANTHER" id="PTHR43711">
    <property type="entry name" value="TWO-COMPONENT HISTIDINE KINASE"/>
    <property type="match status" value="1"/>
</dbReference>
<dbReference type="EC" id="2.7.13.3" evidence="2"/>
<evidence type="ECO:0000256" key="4">
    <source>
        <dbReference type="ARBA" id="ARBA00022679"/>
    </source>
</evidence>
<evidence type="ECO:0000259" key="8">
    <source>
        <dbReference type="PROSITE" id="PS50109"/>
    </source>
</evidence>
<proteinExistence type="predicted"/>
<evidence type="ECO:0000256" key="2">
    <source>
        <dbReference type="ARBA" id="ARBA00012438"/>
    </source>
</evidence>
<dbReference type="AlphaFoldDB" id="A0A0I9S7A8"/>
<dbReference type="SUPFAM" id="SSF47384">
    <property type="entry name" value="Homodimeric domain of signal transducing histidine kinase"/>
    <property type="match status" value="1"/>
</dbReference>
<dbReference type="EMBL" id="JMZZ02000156">
    <property type="protein sequence ID" value="KFX73803.1"/>
    <property type="molecule type" value="Genomic_DNA"/>
</dbReference>
<dbReference type="Gene3D" id="3.30.565.10">
    <property type="entry name" value="Histidine kinase-like ATPase, C-terminal domain"/>
    <property type="match status" value="1"/>
</dbReference>
<feature type="domain" description="Histidine kinase" evidence="8">
    <location>
        <begin position="537"/>
        <end position="753"/>
    </location>
</feature>
<dbReference type="Pfam" id="PF02518">
    <property type="entry name" value="HATPase_c"/>
    <property type="match status" value="1"/>
</dbReference>
<dbReference type="Gene3D" id="3.40.50.2300">
    <property type="match status" value="1"/>
</dbReference>
<evidence type="ECO:0000256" key="6">
    <source>
        <dbReference type="ARBA" id="ARBA00023012"/>
    </source>
</evidence>
<keyword evidence="7" id="KW-1133">Transmembrane helix</keyword>
<dbReference type="PANTHER" id="PTHR43711:SF31">
    <property type="entry name" value="HISTIDINE KINASE"/>
    <property type="match status" value="1"/>
</dbReference>
<dbReference type="Gene3D" id="1.10.287.130">
    <property type="match status" value="1"/>
</dbReference>
<feature type="transmembrane region" description="Helical" evidence="7">
    <location>
        <begin position="358"/>
        <end position="383"/>
    </location>
</feature>
<dbReference type="InterPro" id="IPR050736">
    <property type="entry name" value="Sensor_HK_Regulatory"/>
</dbReference>
<keyword evidence="4" id="KW-0808">Transferase</keyword>
<dbReference type="InterPro" id="IPR003661">
    <property type="entry name" value="HisK_dim/P_dom"/>
</dbReference>
<sequence>MKSMRFILLFISCYITIFLLTACSFEEERRILVIHSYENDYQGYAEYNKLIKKEFSKARIPVKLSFFYLNWERYNEPQEIKRINLFMDSIAKWKPEIILVNDDQATYSLLKSHNPILKEIPIVFSGVNYPNWELIKQYDNVTGFEDKIDFSKNLKMIKRLTGITNIYTILDYTFLDRKIRNHINCQLESTDIISNLDWHLDKQASWKETHKGNIVFTALSARKISEEQTEDPTNGADFLWAIGKYSKMPYLQTKLDYTTLTMASFSTQMRFTAINELFDCGYNFLGGYMTPSHIQAQESVHTAVQILRGKNITDMSIQESSKGYFIDWNVMQKEGMTIADIPNEYTIINIPFKALHPVLWWSGLLGSIFFILGLLSGITYLYWRETQKKRSILYELEDEKESLALAVEGSDTYAWRLKNNMMVFENAFWKNLDMTPRPLTIQEFLSFVDAEYLSAAQFLLAKNAISSKHFIKLKCDFNGKGYQWWELRCSTMESALGGQKTTGLLLNIEDYKKREQELIEARKMAEKAELKESFLANMSHEIRTPLNAIVGFSTLLASPDDTDISQEEKDLYVETIHRNNELLLKLVNDILEISRIESGYMSFKYDDYPLATLINDTYQTHKVLISQNINFILEESGEDIIVHLDKDRLIQVITNLLNNAVKFTQEGYIKLGWKYLSQNEEVEIYVEDSGIGIPQSEQKMIFNRFYKQNEFAQGTGLGLSICKVIVEKLQGRLSLQSTAGVGSRFSIFFSCKKQSL</sequence>
<dbReference type="RefSeq" id="WP_044300999.1">
    <property type="nucleotide sequence ID" value="NZ_CAEUHN010000012.1"/>
</dbReference>
<keyword evidence="5 9" id="KW-0418">Kinase</keyword>
<dbReference type="PROSITE" id="PS50109">
    <property type="entry name" value="HIS_KIN"/>
    <property type="match status" value="1"/>
</dbReference>
<dbReference type="CDD" id="cd00082">
    <property type="entry name" value="HisKA"/>
    <property type="match status" value="1"/>
</dbReference>
<evidence type="ECO:0000256" key="5">
    <source>
        <dbReference type="ARBA" id="ARBA00022777"/>
    </source>
</evidence>
<gene>
    <name evidence="9" type="ORF">EE52_0215315</name>
</gene>
<comment type="catalytic activity">
    <reaction evidence="1">
        <text>ATP + protein L-histidine = ADP + protein N-phospho-L-histidine.</text>
        <dbReference type="EC" id="2.7.13.3"/>
    </reaction>
</comment>
<dbReference type="InterPro" id="IPR003594">
    <property type="entry name" value="HATPase_dom"/>
</dbReference>
<dbReference type="PRINTS" id="PR00344">
    <property type="entry name" value="BCTRLSENSOR"/>
</dbReference>
<evidence type="ECO:0000256" key="3">
    <source>
        <dbReference type="ARBA" id="ARBA00022553"/>
    </source>
</evidence>
<dbReference type="InterPro" id="IPR036890">
    <property type="entry name" value="HATPase_C_sf"/>
</dbReference>
<dbReference type="InterPro" id="IPR004358">
    <property type="entry name" value="Sig_transdc_His_kin-like_C"/>
</dbReference>
<name>A0A0I9S7A8_BACFG</name>
<dbReference type="PROSITE" id="PS51257">
    <property type="entry name" value="PROKAR_LIPOPROTEIN"/>
    <property type="match status" value="1"/>
</dbReference>
<evidence type="ECO:0000256" key="1">
    <source>
        <dbReference type="ARBA" id="ARBA00000085"/>
    </source>
</evidence>
<reference evidence="9" key="1">
    <citation type="book" date="2014" name="THE 24TH EUROPEAN CONGRESS OF CLINICAL MICROBIOLOGY AND INFECTIOUS DISEASES" publisher="ECCMID 2014" city="Barcelona, Spain">
        <title>Identification of resistance genes in three multidrug-resistant Bacteroides fragilis isolates by whole genome sequencing.</title>
        <editorList>
            <person name="Unknown"/>
            <person name="A."/>
        </editorList>
        <authorList>
            <person name="Sydenham T.V."/>
            <person name="Hasman H."/>
            <person name="Wang M."/>
            <person name="Soki J."/>
            <person name="Nagy E."/>
            <person name="Justesen U.S."/>
        </authorList>
    </citation>
    <scope>NUCLEOTIDE SEQUENCE</scope>
    <source>
        <strain evidence="9">DCMOUH0018B</strain>
    </source>
</reference>
<dbReference type="InterPro" id="IPR036097">
    <property type="entry name" value="HisK_dim/P_sf"/>
</dbReference>
<keyword evidence="7" id="KW-0472">Membrane</keyword>
<reference evidence="9" key="2">
    <citation type="submission" date="2014-07" db="EMBL/GenBank/DDBJ databases">
        <title>Genetics and epidemiology of antimicrobial resistance in B. fragilis group.</title>
        <authorList>
            <person name="Sydenham T.V."/>
            <person name="Hasman H."/>
            <person name="Kemp M."/>
            <person name="Justesen U.S."/>
        </authorList>
    </citation>
    <scope>NUCLEOTIDE SEQUENCE [LARGE SCALE GENOMIC DNA]</scope>
    <source>
        <strain evidence="9">DCMOUH0018B</strain>
    </source>
</reference>
<dbReference type="SMART" id="SM00388">
    <property type="entry name" value="HisKA"/>
    <property type="match status" value="1"/>
</dbReference>
<dbReference type="GO" id="GO:0000155">
    <property type="term" value="F:phosphorelay sensor kinase activity"/>
    <property type="evidence" value="ECO:0007669"/>
    <property type="project" value="InterPro"/>
</dbReference>
<dbReference type="Pfam" id="PF00512">
    <property type="entry name" value="HisKA"/>
    <property type="match status" value="1"/>
</dbReference>
<dbReference type="SUPFAM" id="SSF55874">
    <property type="entry name" value="ATPase domain of HSP90 chaperone/DNA topoisomerase II/histidine kinase"/>
    <property type="match status" value="1"/>
</dbReference>
<keyword evidence="6" id="KW-0902">Two-component regulatory system</keyword>
<keyword evidence="3" id="KW-0597">Phosphoprotein</keyword>
<protein>
    <recommendedName>
        <fullName evidence="2">histidine kinase</fullName>
        <ecNumber evidence="2">2.7.13.3</ecNumber>
    </recommendedName>
</protein>
<organism evidence="9">
    <name type="scientific">Bacteroides fragilis</name>
    <dbReference type="NCBI Taxonomy" id="817"/>
    <lineage>
        <taxon>Bacteria</taxon>
        <taxon>Pseudomonadati</taxon>
        <taxon>Bacteroidota</taxon>
        <taxon>Bacteroidia</taxon>
        <taxon>Bacteroidales</taxon>
        <taxon>Bacteroidaceae</taxon>
        <taxon>Bacteroides</taxon>
    </lineage>
</organism>
<dbReference type="PATRIC" id="fig|817.53.peg.3159"/>
<dbReference type="InterPro" id="IPR005467">
    <property type="entry name" value="His_kinase_dom"/>
</dbReference>
<evidence type="ECO:0000256" key="7">
    <source>
        <dbReference type="SAM" id="Phobius"/>
    </source>
</evidence>
<keyword evidence="7" id="KW-0812">Transmembrane</keyword>
<evidence type="ECO:0000313" key="9">
    <source>
        <dbReference type="EMBL" id="KFX73803.1"/>
    </source>
</evidence>
<accession>A0A0I9S7A8</accession>
<dbReference type="SMART" id="SM00387">
    <property type="entry name" value="HATPase_c"/>
    <property type="match status" value="1"/>
</dbReference>